<name>A0ABP8USI5_9ACTN</name>
<comment type="caution">
    <text evidence="2">The sequence shown here is derived from an EMBL/GenBank/DDBJ whole genome shotgun (WGS) entry which is preliminary data.</text>
</comment>
<feature type="domain" description="ABM" evidence="1">
    <location>
        <begin position="1"/>
        <end position="93"/>
    </location>
</feature>
<dbReference type="Gene3D" id="3.30.70.100">
    <property type="match status" value="1"/>
</dbReference>
<dbReference type="Pfam" id="PF03992">
    <property type="entry name" value="ABM"/>
    <property type="match status" value="1"/>
</dbReference>
<keyword evidence="3" id="KW-1185">Reference proteome</keyword>
<evidence type="ECO:0000259" key="1">
    <source>
        <dbReference type="PROSITE" id="PS51725"/>
    </source>
</evidence>
<dbReference type="Proteomes" id="UP001501442">
    <property type="component" value="Unassembled WGS sequence"/>
</dbReference>
<dbReference type="RefSeq" id="WP_345442420.1">
    <property type="nucleotide sequence ID" value="NZ_BAABHK010000024.1"/>
</dbReference>
<evidence type="ECO:0000313" key="3">
    <source>
        <dbReference type="Proteomes" id="UP001501442"/>
    </source>
</evidence>
<dbReference type="GO" id="GO:0004497">
    <property type="term" value="F:monooxygenase activity"/>
    <property type="evidence" value="ECO:0007669"/>
    <property type="project" value="UniProtKB-KW"/>
</dbReference>
<evidence type="ECO:0000313" key="2">
    <source>
        <dbReference type="EMBL" id="GAA4638858.1"/>
    </source>
</evidence>
<dbReference type="InterPro" id="IPR007138">
    <property type="entry name" value="ABM_dom"/>
</dbReference>
<keyword evidence="2" id="KW-0560">Oxidoreductase</keyword>
<keyword evidence="2" id="KW-0503">Monooxygenase</keyword>
<proteinExistence type="predicted"/>
<accession>A0ABP8USI5</accession>
<sequence length="99" mass="11202">MTGRVRVIVYYAASEEDVTEAYERANKEMRGTPGLLGAELLRSMLDGDRFAVLSEWTSRTAFLAWEQGARHRDQTSALRPYEDHAGGRSYTVYEVIGEL</sequence>
<dbReference type="PROSITE" id="PS51725">
    <property type="entry name" value="ABM"/>
    <property type="match status" value="1"/>
</dbReference>
<dbReference type="EMBL" id="BAABHK010000024">
    <property type="protein sequence ID" value="GAA4638858.1"/>
    <property type="molecule type" value="Genomic_DNA"/>
</dbReference>
<protein>
    <submittedName>
        <fullName evidence="2">Antibiotic biosynthesis monooxygenase</fullName>
    </submittedName>
</protein>
<organism evidence="2 3">
    <name type="scientific">Actinoallomurus vinaceus</name>
    <dbReference type="NCBI Taxonomy" id="1080074"/>
    <lineage>
        <taxon>Bacteria</taxon>
        <taxon>Bacillati</taxon>
        <taxon>Actinomycetota</taxon>
        <taxon>Actinomycetes</taxon>
        <taxon>Streptosporangiales</taxon>
        <taxon>Thermomonosporaceae</taxon>
        <taxon>Actinoallomurus</taxon>
    </lineage>
</organism>
<gene>
    <name evidence="2" type="ORF">GCM10023196_098230</name>
</gene>
<dbReference type="SUPFAM" id="SSF54909">
    <property type="entry name" value="Dimeric alpha+beta barrel"/>
    <property type="match status" value="1"/>
</dbReference>
<reference evidence="3" key="1">
    <citation type="journal article" date="2019" name="Int. J. Syst. Evol. Microbiol.">
        <title>The Global Catalogue of Microorganisms (GCM) 10K type strain sequencing project: providing services to taxonomists for standard genome sequencing and annotation.</title>
        <authorList>
            <consortium name="The Broad Institute Genomics Platform"/>
            <consortium name="The Broad Institute Genome Sequencing Center for Infectious Disease"/>
            <person name="Wu L."/>
            <person name="Ma J."/>
        </authorList>
    </citation>
    <scope>NUCLEOTIDE SEQUENCE [LARGE SCALE GENOMIC DNA]</scope>
    <source>
        <strain evidence="3">JCM 17939</strain>
    </source>
</reference>
<dbReference type="InterPro" id="IPR011008">
    <property type="entry name" value="Dimeric_a/b-barrel"/>
</dbReference>